<name>A0A5B8LEL2_9SPHN</name>
<organism evidence="1 2">
    <name type="scientific">Sphingomonas panacisoli</name>
    <dbReference type="NCBI Taxonomy" id="1813879"/>
    <lineage>
        <taxon>Bacteria</taxon>
        <taxon>Pseudomonadati</taxon>
        <taxon>Pseudomonadota</taxon>
        <taxon>Alphaproteobacteria</taxon>
        <taxon>Sphingomonadales</taxon>
        <taxon>Sphingomonadaceae</taxon>
        <taxon>Sphingomonas</taxon>
    </lineage>
</organism>
<accession>A0A5B8LEL2</accession>
<gene>
    <name evidence="1" type="ORF">FPZ24_01945</name>
</gene>
<dbReference type="Proteomes" id="UP000315673">
    <property type="component" value="Chromosome"/>
</dbReference>
<sequence length="111" mass="12265">MIAKIAAAYGWGGTPALLNGVSIYARQCIRQSFHEQGLKSGFIRPNESLVVVELKNELWATSANECEFDVVKCREDTHAALCKIIPDYVAVLQPRPNPELLMDDGSFAIEN</sequence>
<evidence type="ECO:0000313" key="2">
    <source>
        <dbReference type="Proteomes" id="UP000315673"/>
    </source>
</evidence>
<dbReference type="RefSeq" id="WP_146569470.1">
    <property type="nucleotide sequence ID" value="NZ_CP042306.1"/>
</dbReference>
<protein>
    <submittedName>
        <fullName evidence="1">Uncharacterized protein</fullName>
    </submittedName>
</protein>
<dbReference type="KEGG" id="spai:FPZ24_01945"/>
<keyword evidence="2" id="KW-1185">Reference proteome</keyword>
<dbReference type="EMBL" id="CP042306">
    <property type="protein sequence ID" value="QDZ06386.1"/>
    <property type="molecule type" value="Genomic_DNA"/>
</dbReference>
<proteinExistence type="predicted"/>
<reference evidence="1 2" key="1">
    <citation type="submission" date="2019-07" db="EMBL/GenBank/DDBJ databases">
        <title>Full genome sequence of Sphingomonas sp. 4R-6-7(HKS19).</title>
        <authorList>
            <person name="Im W.-T."/>
        </authorList>
    </citation>
    <scope>NUCLEOTIDE SEQUENCE [LARGE SCALE GENOMIC DNA]</scope>
    <source>
        <strain evidence="1 2">HKS19</strain>
    </source>
</reference>
<dbReference type="AlphaFoldDB" id="A0A5B8LEL2"/>
<evidence type="ECO:0000313" key="1">
    <source>
        <dbReference type="EMBL" id="QDZ06386.1"/>
    </source>
</evidence>